<evidence type="ECO:0000313" key="4">
    <source>
        <dbReference type="Proteomes" id="UP000567179"/>
    </source>
</evidence>
<feature type="region of interest" description="Disordered" evidence="1">
    <location>
        <begin position="1"/>
        <end position="34"/>
    </location>
</feature>
<dbReference type="PANTHER" id="PTHR10701:SF5">
    <property type="entry name" value="N-ALPHA-ACETYLTRANSFERASE 38, NATC AUXILIARY SUBUNIT"/>
    <property type="match status" value="1"/>
</dbReference>
<keyword evidence="4" id="KW-1185">Reference proteome</keyword>
<feature type="compositionally biased region" description="Polar residues" evidence="1">
    <location>
        <begin position="24"/>
        <end position="33"/>
    </location>
</feature>
<comment type="caution">
    <text evidence="3">The sequence shown here is derived from an EMBL/GenBank/DDBJ whole genome shotgun (WGS) entry which is preliminary data.</text>
</comment>
<feature type="domain" description="Sm" evidence="2">
    <location>
        <begin position="35"/>
        <end position="104"/>
    </location>
</feature>
<dbReference type="InterPro" id="IPR010920">
    <property type="entry name" value="LSM_dom_sf"/>
</dbReference>
<organism evidence="3 4">
    <name type="scientific">Psilocybe cf. subviscida</name>
    <dbReference type="NCBI Taxonomy" id="2480587"/>
    <lineage>
        <taxon>Eukaryota</taxon>
        <taxon>Fungi</taxon>
        <taxon>Dikarya</taxon>
        <taxon>Basidiomycota</taxon>
        <taxon>Agaricomycotina</taxon>
        <taxon>Agaricomycetes</taxon>
        <taxon>Agaricomycetidae</taxon>
        <taxon>Agaricales</taxon>
        <taxon>Agaricineae</taxon>
        <taxon>Strophariaceae</taxon>
        <taxon>Psilocybe</taxon>
    </lineage>
</organism>
<dbReference type="SMART" id="SM00651">
    <property type="entry name" value="Sm"/>
    <property type="match status" value="1"/>
</dbReference>
<dbReference type="Proteomes" id="UP000567179">
    <property type="component" value="Unassembled WGS sequence"/>
</dbReference>
<evidence type="ECO:0000256" key="1">
    <source>
        <dbReference type="SAM" id="MobiDB-lite"/>
    </source>
</evidence>
<dbReference type="InterPro" id="IPR050914">
    <property type="entry name" value="snRNP_SmB/NAA38-like"/>
</dbReference>
<proteinExistence type="predicted"/>
<dbReference type="GO" id="GO:0031417">
    <property type="term" value="C:NatC complex"/>
    <property type="evidence" value="ECO:0007669"/>
    <property type="project" value="InterPro"/>
</dbReference>
<dbReference type="AlphaFoldDB" id="A0A8H5EUX4"/>
<protein>
    <recommendedName>
        <fullName evidence="2">Sm domain-containing protein</fullName>
    </recommendedName>
</protein>
<dbReference type="SUPFAM" id="SSF50182">
    <property type="entry name" value="Sm-like ribonucleoproteins"/>
    <property type="match status" value="1"/>
</dbReference>
<sequence>MASSSPPPPPSPTASPPSSVSSPEQPTETNASSLDAIRGLLRELLRITVTDGRVFIGTFAGTDKPLNILLINAEEYRIGPGEDPDGRYVGQIMIPWKVIVKVEAHVPPPQPAQVSRGDSSMYI</sequence>
<dbReference type="OrthoDB" id="368909at2759"/>
<dbReference type="Pfam" id="PF01423">
    <property type="entry name" value="LSM"/>
    <property type="match status" value="1"/>
</dbReference>
<dbReference type="InterPro" id="IPR034110">
    <property type="entry name" value="LSMD1_Sm"/>
</dbReference>
<dbReference type="CDD" id="cd06168">
    <property type="entry name" value="LSMD1"/>
    <property type="match status" value="1"/>
</dbReference>
<dbReference type="EMBL" id="JAACJJ010000056">
    <property type="protein sequence ID" value="KAF5313226.1"/>
    <property type="molecule type" value="Genomic_DNA"/>
</dbReference>
<dbReference type="PANTHER" id="PTHR10701">
    <property type="entry name" value="SMALL NUCLEAR RIBONUCLEOPROTEIN-ASSOCIATED PROTEIN B AND N"/>
    <property type="match status" value="1"/>
</dbReference>
<evidence type="ECO:0000313" key="3">
    <source>
        <dbReference type="EMBL" id="KAF5313226.1"/>
    </source>
</evidence>
<gene>
    <name evidence="3" type="ORF">D9619_003585</name>
</gene>
<dbReference type="InterPro" id="IPR001163">
    <property type="entry name" value="Sm_dom_euk/arc"/>
</dbReference>
<name>A0A8H5EUX4_9AGAR</name>
<dbReference type="Gene3D" id="2.30.30.100">
    <property type="match status" value="1"/>
</dbReference>
<feature type="compositionally biased region" description="Pro residues" evidence="1">
    <location>
        <begin position="1"/>
        <end position="15"/>
    </location>
</feature>
<evidence type="ECO:0000259" key="2">
    <source>
        <dbReference type="SMART" id="SM00651"/>
    </source>
</evidence>
<reference evidence="3 4" key="1">
    <citation type="journal article" date="2020" name="ISME J.">
        <title>Uncovering the hidden diversity of litter-decomposition mechanisms in mushroom-forming fungi.</title>
        <authorList>
            <person name="Floudas D."/>
            <person name="Bentzer J."/>
            <person name="Ahren D."/>
            <person name="Johansson T."/>
            <person name="Persson P."/>
            <person name="Tunlid A."/>
        </authorList>
    </citation>
    <scope>NUCLEOTIDE SEQUENCE [LARGE SCALE GENOMIC DNA]</scope>
    <source>
        <strain evidence="3 4">CBS 101986</strain>
    </source>
</reference>
<accession>A0A8H5EUX4</accession>